<proteinExistence type="predicted"/>
<name>A0AAP0HRK0_9MAGN</name>
<sequence>MRWSLIAGRLPGRTDNEIKNYWNTHIKRKLLSRGLDPQTHRPINSNNNDFTPNNNQPKNVVANIKNEGLWANYASIKSDCAANSIEEANSLSASGSGTTEEDHQQRPQQQQQQLEDLQQRFQKQEELQYPELNLDLSISLPCNQSQDSSNTAESKQQIHQLCLQGFNSTTQIDLQQQQQQRQVQSICLCYNLGFQGSEACGCKAMKSRAAPETTTFFMGDGFQYRYFRPLDA</sequence>
<dbReference type="AlphaFoldDB" id="A0AAP0HRK0"/>
<feature type="region of interest" description="Disordered" evidence="5">
    <location>
        <begin position="88"/>
        <end position="115"/>
    </location>
</feature>
<dbReference type="EMBL" id="JBBNAE010000009">
    <property type="protein sequence ID" value="KAK9095969.1"/>
    <property type="molecule type" value="Genomic_DNA"/>
</dbReference>
<dbReference type="Proteomes" id="UP001417504">
    <property type="component" value="Unassembled WGS sequence"/>
</dbReference>
<evidence type="ECO:0000256" key="5">
    <source>
        <dbReference type="SAM" id="MobiDB-lite"/>
    </source>
</evidence>
<dbReference type="InterPro" id="IPR017930">
    <property type="entry name" value="Myb_dom"/>
</dbReference>
<feature type="compositionally biased region" description="Polar residues" evidence="5">
    <location>
        <begin position="88"/>
        <end position="98"/>
    </location>
</feature>
<keyword evidence="3" id="KW-0238">DNA-binding</keyword>
<evidence type="ECO:0000313" key="8">
    <source>
        <dbReference type="EMBL" id="KAK9095969.1"/>
    </source>
</evidence>
<feature type="compositionally biased region" description="Low complexity" evidence="5">
    <location>
        <begin position="42"/>
        <end position="58"/>
    </location>
</feature>
<feature type="domain" description="HTH myb-type" evidence="7">
    <location>
        <begin position="1"/>
        <end position="30"/>
    </location>
</feature>
<dbReference type="Pfam" id="PF00249">
    <property type="entry name" value="Myb_DNA-binding"/>
    <property type="match status" value="1"/>
</dbReference>
<comment type="caution">
    <text evidence="8">The sequence shown here is derived from an EMBL/GenBank/DDBJ whole genome shotgun (WGS) entry which is preliminary data.</text>
</comment>
<evidence type="ECO:0000256" key="2">
    <source>
        <dbReference type="ARBA" id="ARBA00022737"/>
    </source>
</evidence>
<gene>
    <name evidence="8" type="ORF">Sjap_021466</name>
</gene>
<dbReference type="PANTHER" id="PTHR47994">
    <property type="entry name" value="F14D16.11-RELATED"/>
    <property type="match status" value="1"/>
</dbReference>
<dbReference type="InterPro" id="IPR009057">
    <property type="entry name" value="Homeodomain-like_sf"/>
</dbReference>
<dbReference type="PANTHER" id="PTHR47994:SF5">
    <property type="entry name" value="F14D16.11-RELATED"/>
    <property type="match status" value="1"/>
</dbReference>
<evidence type="ECO:0000256" key="1">
    <source>
        <dbReference type="ARBA" id="ARBA00004123"/>
    </source>
</evidence>
<keyword evidence="9" id="KW-1185">Reference proteome</keyword>
<accession>A0AAP0HRK0</accession>
<evidence type="ECO:0000256" key="3">
    <source>
        <dbReference type="ARBA" id="ARBA00023125"/>
    </source>
</evidence>
<reference evidence="8 9" key="1">
    <citation type="submission" date="2024-01" db="EMBL/GenBank/DDBJ databases">
        <title>Genome assemblies of Stephania.</title>
        <authorList>
            <person name="Yang L."/>
        </authorList>
    </citation>
    <scope>NUCLEOTIDE SEQUENCE [LARGE SCALE GENOMIC DNA]</scope>
    <source>
        <strain evidence="8">QJT</strain>
        <tissue evidence="8">Leaf</tissue>
    </source>
</reference>
<evidence type="ECO:0000259" key="7">
    <source>
        <dbReference type="PROSITE" id="PS51294"/>
    </source>
</evidence>
<organism evidence="8 9">
    <name type="scientific">Stephania japonica</name>
    <dbReference type="NCBI Taxonomy" id="461633"/>
    <lineage>
        <taxon>Eukaryota</taxon>
        <taxon>Viridiplantae</taxon>
        <taxon>Streptophyta</taxon>
        <taxon>Embryophyta</taxon>
        <taxon>Tracheophyta</taxon>
        <taxon>Spermatophyta</taxon>
        <taxon>Magnoliopsida</taxon>
        <taxon>Ranunculales</taxon>
        <taxon>Menispermaceae</taxon>
        <taxon>Menispermoideae</taxon>
        <taxon>Cissampelideae</taxon>
        <taxon>Stephania</taxon>
    </lineage>
</organism>
<comment type="subcellular location">
    <subcellularLocation>
        <location evidence="1">Nucleus</location>
    </subcellularLocation>
</comment>
<feature type="region of interest" description="Disordered" evidence="5">
    <location>
        <begin position="33"/>
        <end position="58"/>
    </location>
</feature>
<protein>
    <submittedName>
        <fullName evidence="8">Uncharacterized protein</fullName>
    </submittedName>
</protein>
<dbReference type="SUPFAM" id="SSF46689">
    <property type="entry name" value="Homeodomain-like"/>
    <property type="match status" value="1"/>
</dbReference>
<dbReference type="InterPro" id="IPR015495">
    <property type="entry name" value="Myb_TF_plants"/>
</dbReference>
<dbReference type="Gene3D" id="1.10.10.60">
    <property type="entry name" value="Homeodomain-like"/>
    <property type="match status" value="1"/>
</dbReference>
<keyword evidence="2" id="KW-0677">Repeat</keyword>
<dbReference type="InterPro" id="IPR001005">
    <property type="entry name" value="SANT/Myb"/>
</dbReference>
<dbReference type="CDD" id="cd00167">
    <property type="entry name" value="SANT"/>
    <property type="match status" value="1"/>
</dbReference>
<evidence type="ECO:0000259" key="6">
    <source>
        <dbReference type="PROSITE" id="PS50090"/>
    </source>
</evidence>
<feature type="domain" description="Myb-like" evidence="6">
    <location>
        <begin position="1"/>
        <end position="26"/>
    </location>
</feature>
<dbReference type="GO" id="GO:0003677">
    <property type="term" value="F:DNA binding"/>
    <property type="evidence" value="ECO:0007669"/>
    <property type="project" value="UniProtKB-KW"/>
</dbReference>
<keyword evidence="4" id="KW-0539">Nucleus</keyword>
<evidence type="ECO:0000256" key="4">
    <source>
        <dbReference type="ARBA" id="ARBA00023242"/>
    </source>
</evidence>
<dbReference type="GO" id="GO:0005634">
    <property type="term" value="C:nucleus"/>
    <property type="evidence" value="ECO:0007669"/>
    <property type="project" value="UniProtKB-SubCell"/>
</dbReference>
<dbReference type="PROSITE" id="PS50090">
    <property type="entry name" value="MYB_LIKE"/>
    <property type="match status" value="1"/>
</dbReference>
<feature type="compositionally biased region" description="Low complexity" evidence="5">
    <location>
        <begin position="106"/>
        <end position="115"/>
    </location>
</feature>
<dbReference type="PROSITE" id="PS51294">
    <property type="entry name" value="HTH_MYB"/>
    <property type="match status" value="1"/>
</dbReference>
<evidence type="ECO:0000313" key="9">
    <source>
        <dbReference type="Proteomes" id="UP001417504"/>
    </source>
</evidence>